<name>A0A7S3B1E2_9EUKA</name>
<evidence type="ECO:0000256" key="1">
    <source>
        <dbReference type="SAM" id="SignalP"/>
    </source>
</evidence>
<dbReference type="InterPro" id="IPR015797">
    <property type="entry name" value="NUDIX_hydrolase-like_dom_sf"/>
</dbReference>
<evidence type="ECO:0000259" key="2">
    <source>
        <dbReference type="PROSITE" id="PS51462"/>
    </source>
</evidence>
<reference evidence="3" key="1">
    <citation type="submission" date="2021-01" db="EMBL/GenBank/DDBJ databases">
        <authorList>
            <person name="Corre E."/>
            <person name="Pelletier E."/>
            <person name="Niang G."/>
            <person name="Scheremetjew M."/>
            <person name="Finn R."/>
            <person name="Kale V."/>
            <person name="Holt S."/>
            <person name="Cochrane G."/>
            <person name="Meng A."/>
            <person name="Brown T."/>
            <person name="Cohen L."/>
        </authorList>
    </citation>
    <scope>NUCLEOTIDE SEQUENCE</scope>
    <source>
        <strain evidence="3">CCMP281</strain>
    </source>
</reference>
<dbReference type="PROSITE" id="PS51462">
    <property type="entry name" value="NUDIX"/>
    <property type="match status" value="1"/>
</dbReference>
<dbReference type="AlphaFoldDB" id="A0A7S3B1E2"/>
<feature type="domain" description="Nudix hydrolase" evidence="2">
    <location>
        <begin position="85"/>
        <end position="236"/>
    </location>
</feature>
<dbReference type="Gene3D" id="3.90.79.10">
    <property type="entry name" value="Nucleoside Triphosphate Pyrophosphohydrolase"/>
    <property type="match status" value="1"/>
</dbReference>
<dbReference type="Pfam" id="PF00293">
    <property type="entry name" value="NUDIX"/>
    <property type="match status" value="1"/>
</dbReference>
<feature type="signal peptide" evidence="1">
    <location>
        <begin position="1"/>
        <end position="28"/>
    </location>
</feature>
<sequence length="292" mass="32360">MSAYRIEAVLGLCCLLVCFLVPLSVRNAVQLEQIEIYTLSTPFARRNARDWESSSRLPPLVEINEADLVTDGTVAPIGRVHSRGLLHRGVWLFVTDPRQRILLIQRSRKVVTCPDAWGIVGEHSAPSRETWEATARRALHEELGVSKWASVKVDMLGKPVLFRSDYGIEGGLASVNKHQRKRDVQATAILVASLPASVAYSLSTDTEVNATRWVTRSLLNMELRTDAWAVGSTLIYNDTSPGEIPPSIFCNAKIRDLLQLALNRLADHAAAEALRLRPVQPSTARRSGFTMD</sequence>
<proteinExistence type="predicted"/>
<evidence type="ECO:0000313" key="3">
    <source>
        <dbReference type="EMBL" id="CAE0119382.1"/>
    </source>
</evidence>
<protein>
    <recommendedName>
        <fullName evidence="2">Nudix hydrolase domain-containing protein</fullName>
    </recommendedName>
</protein>
<dbReference type="SUPFAM" id="SSF55811">
    <property type="entry name" value="Nudix"/>
    <property type="match status" value="1"/>
</dbReference>
<organism evidence="3">
    <name type="scientific">Haptolina ericina</name>
    <dbReference type="NCBI Taxonomy" id="156174"/>
    <lineage>
        <taxon>Eukaryota</taxon>
        <taxon>Haptista</taxon>
        <taxon>Haptophyta</taxon>
        <taxon>Prymnesiophyceae</taxon>
        <taxon>Prymnesiales</taxon>
        <taxon>Prymnesiaceae</taxon>
        <taxon>Haptolina</taxon>
    </lineage>
</organism>
<feature type="chain" id="PRO_5031074608" description="Nudix hydrolase domain-containing protein" evidence="1">
    <location>
        <begin position="29"/>
        <end position="292"/>
    </location>
</feature>
<dbReference type="EMBL" id="HBHX01036167">
    <property type="protein sequence ID" value="CAE0119382.1"/>
    <property type="molecule type" value="Transcribed_RNA"/>
</dbReference>
<dbReference type="InterPro" id="IPR000086">
    <property type="entry name" value="NUDIX_hydrolase_dom"/>
</dbReference>
<keyword evidence="1" id="KW-0732">Signal</keyword>
<accession>A0A7S3B1E2</accession>
<gene>
    <name evidence="3" type="ORF">HERI1096_LOCUS20081</name>
</gene>